<dbReference type="Pfam" id="PF07687">
    <property type="entry name" value="M20_dimer"/>
    <property type="match status" value="1"/>
</dbReference>
<dbReference type="GO" id="GO:0046872">
    <property type="term" value="F:metal ion binding"/>
    <property type="evidence" value="ECO:0007669"/>
    <property type="project" value="UniProtKB-KW"/>
</dbReference>
<dbReference type="InterPro" id="IPR011650">
    <property type="entry name" value="Peptidase_M20_dimer"/>
</dbReference>
<keyword evidence="5" id="KW-0862">Zinc</keyword>
<evidence type="ECO:0000256" key="1">
    <source>
        <dbReference type="ARBA" id="ARBA00001947"/>
    </source>
</evidence>
<dbReference type="AlphaFoldDB" id="A0A7L4YSK9"/>
<evidence type="ECO:0000313" key="7">
    <source>
        <dbReference type="EMBL" id="QHC02080.1"/>
    </source>
</evidence>
<dbReference type="InterPro" id="IPR001261">
    <property type="entry name" value="ArgE/DapE_CS"/>
</dbReference>
<evidence type="ECO:0000256" key="4">
    <source>
        <dbReference type="ARBA" id="ARBA00022801"/>
    </source>
</evidence>
<evidence type="ECO:0000256" key="2">
    <source>
        <dbReference type="ARBA" id="ARBA00006247"/>
    </source>
</evidence>
<dbReference type="OrthoDB" id="7055905at2"/>
<dbReference type="EMBL" id="CP047156">
    <property type="protein sequence ID" value="QHC02080.1"/>
    <property type="molecule type" value="Genomic_DNA"/>
</dbReference>
<dbReference type="Gene3D" id="3.30.70.360">
    <property type="match status" value="1"/>
</dbReference>
<evidence type="ECO:0000259" key="6">
    <source>
        <dbReference type="Pfam" id="PF07687"/>
    </source>
</evidence>
<evidence type="ECO:0000313" key="8">
    <source>
        <dbReference type="Proteomes" id="UP000463857"/>
    </source>
</evidence>
<dbReference type="PANTHER" id="PTHR43808">
    <property type="entry name" value="ACETYLORNITHINE DEACETYLASE"/>
    <property type="match status" value="1"/>
</dbReference>
<dbReference type="InterPro" id="IPR050072">
    <property type="entry name" value="Peptidase_M20A"/>
</dbReference>
<evidence type="ECO:0000256" key="3">
    <source>
        <dbReference type="ARBA" id="ARBA00022723"/>
    </source>
</evidence>
<proteinExistence type="inferred from homology"/>
<dbReference type="PROSITE" id="PS00759">
    <property type="entry name" value="ARGE_DAPE_CPG2_2"/>
    <property type="match status" value="1"/>
</dbReference>
<feature type="domain" description="Peptidase M20 dimerisation" evidence="6">
    <location>
        <begin position="166"/>
        <end position="266"/>
    </location>
</feature>
<accession>A0A7L4YSK9</accession>
<dbReference type="PANTHER" id="PTHR43808:SF8">
    <property type="entry name" value="PEPTIDASE M20 DIMERISATION DOMAIN-CONTAINING PROTEIN"/>
    <property type="match status" value="1"/>
</dbReference>
<dbReference type="InterPro" id="IPR002933">
    <property type="entry name" value="Peptidase_M20"/>
</dbReference>
<reference evidence="7 8" key="1">
    <citation type="journal article" date="2018" name="Int. J. Syst. Evol. Microbiol.">
        <title>Epidermidibacterium keratini gen. nov., sp. nov., a member of the family Sporichthyaceae, isolated from keratin epidermis.</title>
        <authorList>
            <person name="Lee D.G."/>
            <person name="Trujillo M.E."/>
            <person name="Kang S."/>
            <person name="Nam J.J."/>
            <person name="Kim Y.J."/>
        </authorList>
    </citation>
    <scope>NUCLEOTIDE SEQUENCE [LARGE SCALE GENOMIC DNA]</scope>
    <source>
        <strain evidence="7 8">EPI-7</strain>
    </source>
</reference>
<gene>
    <name evidence="7" type="ORF">EK0264_18595</name>
</gene>
<comment type="similarity">
    <text evidence="2">Belongs to the peptidase M20A family.</text>
</comment>
<dbReference type="SUPFAM" id="SSF53187">
    <property type="entry name" value="Zn-dependent exopeptidases"/>
    <property type="match status" value="1"/>
</dbReference>
<dbReference type="GO" id="GO:0016787">
    <property type="term" value="F:hydrolase activity"/>
    <property type="evidence" value="ECO:0007669"/>
    <property type="project" value="UniProtKB-KW"/>
</dbReference>
<dbReference type="RefSeq" id="WP_159547204.1">
    <property type="nucleotide sequence ID" value="NZ_CP047156.1"/>
</dbReference>
<dbReference type="InParanoid" id="A0A7L4YSK9"/>
<keyword evidence="8" id="KW-1185">Reference proteome</keyword>
<evidence type="ECO:0000256" key="5">
    <source>
        <dbReference type="ARBA" id="ARBA00022833"/>
    </source>
</evidence>
<dbReference type="SUPFAM" id="SSF55031">
    <property type="entry name" value="Bacterial exopeptidase dimerisation domain"/>
    <property type="match status" value="1"/>
</dbReference>
<dbReference type="InterPro" id="IPR036264">
    <property type="entry name" value="Bact_exopeptidase_dim_dom"/>
</dbReference>
<dbReference type="Gene3D" id="3.40.630.10">
    <property type="entry name" value="Zn peptidases"/>
    <property type="match status" value="1"/>
</dbReference>
<dbReference type="Proteomes" id="UP000463857">
    <property type="component" value="Chromosome"/>
</dbReference>
<comment type="cofactor">
    <cofactor evidence="1">
        <name>Zn(2+)</name>
        <dbReference type="ChEBI" id="CHEBI:29105"/>
    </cofactor>
</comment>
<protein>
    <submittedName>
        <fullName evidence="7">M20/M25/M40 family metallo-hydrolase</fullName>
    </submittedName>
</protein>
<sequence>MAVDVVELLSELIAADTVGKGERELSERCQAILTEAGMQSSLVEFEPGREQLVATVGGDEPLTLTGHLDVVPVNRDDWNSDPFEATIDGDKLTGRGASDMKSGVAALVVAVAEHAARDHDCRGVQVVLTAGEETGCTGAFEIPADAVRRGGPLLVAEPTQNKLVPGHKGGLWMRLQAHGVAAHGSAPDLGDNAVVKLSRAATALHDYSDWPDSDSFGLVTANVGVLRGGVQTNVVPDYAELLLDMRHGPSVEPESLRATVRELAGDQVEVEDSVVLPPIDTPSDDPFVGLVQEALRERSQDDAIAPAARYFTDASALSFLLATDGGAVPTVILGPGEPDQCHVANEWCSVEKLREAVEIYRVILNRWCDESSDLAG</sequence>
<dbReference type="Pfam" id="PF01546">
    <property type="entry name" value="Peptidase_M20"/>
    <property type="match status" value="1"/>
</dbReference>
<keyword evidence="4 7" id="KW-0378">Hydrolase</keyword>
<organism evidence="7 8">
    <name type="scientific">Epidermidibacterium keratini</name>
    <dbReference type="NCBI Taxonomy" id="1891644"/>
    <lineage>
        <taxon>Bacteria</taxon>
        <taxon>Bacillati</taxon>
        <taxon>Actinomycetota</taxon>
        <taxon>Actinomycetes</taxon>
        <taxon>Sporichthyales</taxon>
        <taxon>Sporichthyaceae</taxon>
        <taxon>Epidermidibacterium</taxon>
    </lineage>
</organism>
<keyword evidence="3" id="KW-0479">Metal-binding</keyword>
<dbReference type="KEGG" id="eke:EK0264_18595"/>
<name>A0A7L4YSK9_9ACTN</name>